<dbReference type="SMART" id="SM00342">
    <property type="entry name" value="HTH_ARAC"/>
    <property type="match status" value="1"/>
</dbReference>
<organism evidence="6">
    <name type="scientific">Vibrio lentus</name>
    <dbReference type="NCBI Taxonomy" id="136468"/>
    <lineage>
        <taxon>Bacteria</taxon>
        <taxon>Pseudomonadati</taxon>
        <taxon>Pseudomonadota</taxon>
        <taxon>Gammaproteobacteria</taxon>
        <taxon>Vibrionales</taxon>
        <taxon>Vibrionaceae</taxon>
        <taxon>Vibrio</taxon>
    </lineage>
</organism>
<dbReference type="GO" id="GO:0043565">
    <property type="term" value="F:sequence-specific DNA binding"/>
    <property type="evidence" value="ECO:0007669"/>
    <property type="project" value="InterPro"/>
</dbReference>
<reference evidence="6" key="3">
    <citation type="journal article" date="2018" name="Nature">
        <title>A major lineage of non-tailed dsDNA viruses as unrecognized killers of marine bacteria.</title>
        <authorList>
            <person name="Kauffman K.M."/>
            <person name="Hussain F.A."/>
            <person name="Yang J."/>
            <person name="Arevalo P."/>
            <person name="Brown J.M."/>
            <person name="Chang W.K."/>
            <person name="VanInsberghe D."/>
            <person name="Elsherbini J."/>
            <person name="Sharma R.S."/>
            <person name="Cutler M.B."/>
            <person name="Kelly L."/>
            <person name="Polz M.F."/>
        </authorList>
    </citation>
    <scope>NUCLEOTIDE SEQUENCE</scope>
    <source>
        <strain evidence="6">10N.261.52.F7</strain>
    </source>
</reference>
<reference key="1">
    <citation type="submission" date="2016-07" db="EMBL/GenBank/DDBJ databases">
        <title>Nontailed viruses are major unrecognized killers of bacteria in the ocean.</title>
        <authorList>
            <person name="Kauffman K."/>
            <person name="Hussain F."/>
            <person name="Yang J."/>
            <person name="Arevalo P."/>
            <person name="Brown J."/>
            <person name="Cutler M."/>
            <person name="Kelly L."/>
            <person name="Polz M.F."/>
        </authorList>
    </citation>
    <scope>NUCLEOTIDE SEQUENCE [LARGE SCALE GENOMIC DNA]</scope>
    <source>
        <strain>10N.261.52.F7</strain>
    </source>
</reference>
<dbReference type="Pfam" id="PF02311">
    <property type="entry name" value="AraC_binding"/>
    <property type="match status" value="1"/>
</dbReference>
<dbReference type="Pfam" id="PF12833">
    <property type="entry name" value="HTH_18"/>
    <property type="match status" value="1"/>
</dbReference>
<dbReference type="EMBL" id="MCXM01000007">
    <property type="protein sequence ID" value="PMK48736.1"/>
    <property type="molecule type" value="Genomic_DNA"/>
</dbReference>
<keyword evidence="2" id="KW-0238">DNA-binding</keyword>
<evidence type="ECO:0000256" key="1">
    <source>
        <dbReference type="ARBA" id="ARBA00023015"/>
    </source>
</evidence>
<dbReference type="InterPro" id="IPR018060">
    <property type="entry name" value="HTH_AraC"/>
</dbReference>
<evidence type="ECO:0000256" key="4">
    <source>
        <dbReference type="ARBA" id="ARBA00023163"/>
    </source>
</evidence>
<protein>
    <recommendedName>
        <fullName evidence="5">HTH araC/xylS-type domain-containing protein</fullName>
    </recommendedName>
</protein>
<evidence type="ECO:0000259" key="5">
    <source>
        <dbReference type="PROSITE" id="PS01124"/>
    </source>
</evidence>
<keyword evidence="1" id="KW-0805">Transcription regulation</keyword>
<dbReference type="PRINTS" id="PR00032">
    <property type="entry name" value="HTHARAC"/>
</dbReference>
<dbReference type="InterPro" id="IPR020449">
    <property type="entry name" value="Tscrpt_reg_AraC-type_HTH"/>
</dbReference>
<dbReference type="InterPro" id="IPR009057">
    <property type="entry name" value="Homeodomain-like_sf"/>
</dbReference>
<reference evidence="6" key="2">
    <citation type="submission" date="2016-07" db="EMBL/GenBank/DDBJ databases">
        <authorList>
            <person name="Kauffman K."/>
            <person name="Arevalo P."/>
            <person name="Polz M.F."/>
        </authorList>
    </citation>
    <scope>NUCLEOTIDE SEQUENCE</scope>
    <source>
        <strain evidence="6">10N.261.52.F7</strain>
    </source>
</reference>
<dbReference type="SUPFAM" id="SSF51215">
    <property type="entry name" value="Regulatory protein AraC"/>
    <property type="match status" value="1"/>
</dbReference>
<gene>
    <name evidence="6" type="ORF">BCT99_12190</name>
</gene>
<accession>A0AB36XQ12</accession>
<dbReference type="Gene3D" id="1.10.10.60">
    <property type="entry name" value="Homeodomain-like"/>
    <property type="match status" value="2"/>
</dbReference>
<dbReference type="PANTHER" id="PTHR46796:SF2">
    <property type="entry name" value="TRANSCRIPTIONAL REGULATORY PROTEIN"/>
    <property type="match status" value="1"/>
</dbReference>
<dbReference type="InterPro" id="IPR003313">
    <property type="entry name" value="AraC-bd"/>
</dbReference>
<proteinExistence type="predicted"/>
<dbReference type="GO" id="GO:0003700">
    <property type="term" value="F:DNA-binding transcription factor activity"/>
    <property type="evidence" value="ECO:0007669"/>
    <property type="project" value="InterPro"/>
</dbReference>
<dbReference type="PANTHER" id="PTHR46796">
    <property type="entry name" value="HTH-TYPE TRANSCRIPTIONAL ACTIVATOR RHAS-RELATED"/>
    <property type="match status" value="1"/>
</dbReference>
<dbReference type="PROSITE" id="PS01124">
    <property type="entry name" value="HTH_ARAC_FAMILY_2"/>
    <property type="match status" value="1"/>
</dbReference>
<dbReference type="SUPFAM" id="SSF46689">
    <property type="entry name" value="Homeodomain-like"/>
    <property type="match status" value="2"/>
</dbReference>
<dbReference type="InterPro" id="IPR050204">
    <property type="entry name" value="AraC_XylS_family_regulators"/>
</dbReference>
<dbReference type="AlphaFoldDB" id="A0AB36XQ12"/>
<comment type="caution">
    <text evidence="6">The sequence shown here is derived from an EMBL/GenBank/DDBJ whole genome shotgun (WGS) entry which is preliminary data.</text>
</comment>
<evidence type="ECO:0000256" key="2">
    <source>
        <dbReference type="ARBA" id="ARBA00023125"/>
    </source>
</evidence>
<evidence type="ECO:0000256" key="3">
    <source>
        <dbReference type="ARBA" id="ARBA00023159"/>
    </source>
</evidence>
<dbReference type="InterPro" id="IPR037923">
    <property type="entry name" value="HTH-like"/>
</dbReference>
<feature type="domain" description="HTH araC/xylS-type" evidence="5">
    <location>
        <begin position="180"/>
        <end position="277"/>
    </location>
</feature>
<evidence type="ECO:0000313" key="6">
    <source>
        <dbReference type="EMBL" id="PMK48736.1"/>
    </source>
</evidence>
<name>A0AB36XQ12_9VIBR</name>
<keyword evidence="3" id="KW-0010">Activator</keyword>
<sequence length="283" mass="32113">MGVWAEYMEQVKSEYSLIDAYDGIEFVSTVYGKHSFPLHHHEGYAIGMLDQGVQSFKMSGGNYKSSSNQLVVINADTGHTGESAGKAPCSYQTMYPTPEQIKSILEGTPYSKHGCPHINIPVITDNRTNQLFRMTLQEIHNSTSRLCLETLLYGFILSLLVNQSGLSVVKEAPKASSNVKKAMDYIQAFYDKNISLDELAFISKLDKNTLIKEFKRLLQVTPHQYLIQVRVNKAKHQLRRSEKLSHIALKCGFSDQSHFTRCFKQFTSVTPNIYRNSILRYGR</sequence>
<keyword evidence="4" id="KW-0804">Transcription</keyword>